<feature type="compositionally biased region" description="Basic residues" evidence="2">
    <location>
        <begin position="37"/>
        <end position="48"/>
    </location>
</feature>
<dbReference type="AlphaFoldDB" id="A0A803Q701"/>
<dbReference type="EnsemblPlants" id="evm.model.07.912">
    <property type="protein sequence ID" value="cds.evm.model.07.912"/>
    <property type="gene ID" value="evm.TU.07.912"/>
</dbReference>
<organism evidence="3 4">
    <name type="scientific">Cannabis sativa</name>
    <name type="common">Hemp</name>
    <name type="synonym">Marijuana</name>
    <dbReference type="NCBI Taxonomy" id="3483"/>
    <lineage>
        <taxon>Eukaryota</taxon>
        <taxon>Viridiplantae</taxon>
        <taxon>Streptophyta</taxon>
        <taxon>Embryophyta</taxon>
        <taxon>Tracheophyta</taxon>
        <taxon>Spermatophyta</taxon>
        <taxon>Magnoliopsida</taxon>
        <taxon>eudicotyledons</taxon>
        <taxon>Gunneridae</taxon>
        <taxon>Pentapetalae</taxon>
        <taxon>rosids</taxon>
        <taxon>fabids</taxon>
        <taxon>Rosales</taxon>
        <taxon>Cannabaceae</taxon>
        <taxon>Cannabis</taxon>
    </lineage>
</organism>
<sequence length="288" mass="32642">MDVELENAFKSPPLDDKKSKNRVSQASEASGSTKEPKRTKTMANKKKSSSQLTIELAKSPEKENQVSIVGNADKQPTMLVNQVKFSSSRPEMVLFKSSSPLPLEARTEGSQHATDSWRNILTLGFGDSDLLTRGSSKNLAKRSYELLHQASLFSYVTHHRSSQQAKLLETEPHQTRDHRETLAKKWNDSEAEVSRTEEEAKKQCLADQKKIKELEDSLKSFQADHDKNLKEMDAETKDWVNSIGRKTIYQIWSANPNLHFSFLGDNADAMLAFCKKTRREELGEEEEV</sequence>
<feature type="region of interest" description="Disordered" evidence="2">
    <location>
        <begin position="1"/>
        <end position="53"/>
    </location>
</feature>
<feature type="compositionally biased region" description="Polar residues" evidence="2">
    <location>
        <begin position="22"/>
        <end position="33"/>
    </location>
</feature>
<name>A0A803Q701_CANSA</name>
<reference evidence="3" key="2">
    <citation type="submission" date="2021-03" db="UniProtKB">
        <authorList>
            <consortium name="EnsemblPlants"/>
        </authorList>
    </citation>
    <scope>IDENTIFICATION</scope>
</reference>
<keyword evidence="1" id="KW-0175">Coiled coil</keyword>
<proteinExistence type="predicted"/>
<evidence type="ECO:0000256" key="2">
    <source>
        <dbReference type="SAM" id="MobiDB-lite"/>
    </source>
</evidence>
<accession>A0A803Q701</accession>
<dbReference type="Proteomes" id="UP000596661">
    <property type="component" value="Chromosome 7"/>
</dbReference>
<reference evidence="3" key="1">
    <citation type="submission" date="2018-11" db="EMBL/GenBank/DDBJ databases">
        <authorList>
            <person name="Grassa J C."/>
        </authorList>
    </citation>
    <scope>NUCLEOTIDE SEQUENCE [LARGE SCALE GENOMIC DNA]</scope>
</reference>
<protein>
    <submittedName>
        <fullName evidence="3">Uncharacterized protein</fullName>
    </submittedName>
</protein>
<evidence type="ECO:0000256" key="1">
    <source>
        <dbReference type="SAM" id="Coils"/>
    </source>
</evidence>
<evidence type="ECO:0000313" key="3">
    <source>
        <dbReference type="EnsemblPlants" id="cds.evm.model.07.912"/>
    </source>
</evidence>
<dbReference type="EMBL" id="UZAU01000650">
    <property type="status" value="NOT_ANNOTATED_CDS"/>
    <property type="molecule type" value="Genomic_DNA"/>
</dbReference>
<dbReference type="Gramene" id="evm.model.07.912">
    <property type="protein sequence ID" value="cds.evm.model.07.912"/>
    <property type="gene ID" value="evm.TU.07.912"/>
</dbReference>
<evidence type="ECO:0000313" key="4">
    <source>
        <dbReference type="Proteomes" id="UP000596661"/>
    </source>
</evidence>
<keyword evidence="4" id="KW-1185">Reference proteome</keyword>
<feature type="coiled-coil region" evidence="1">
    <location>
        <begin position="197"/>
        <end position="231"/>
    </location>
</feature>